<dbReference type="Gene3D" id="3.30.565.10">
    <property type="entry name" value="Histidine kinase-like ATPase, C-terminal domain"/>
    <property type="match status" value="1"/>
</dbReference>
<dbReference type="Pfam" id="PF00512">
    <property type="entry name" value="HisKA"/>
    <property type="match status" value="1"/>
</dbReference>
<dbReference type="HOGENOM" id="CLU_000445_114_44_3"/>
<dbReference type="eggNOG" id="COG2203">
    <property type="taxonomic scope" value="Bacteria"/>
</dbReference>
<dbReference type="STRING" id="1173022.Cri9333_2667"/>
<keyword evidence="4" id="KW-0808">Transferase</keyword>
<dbReference type="FunFam" id="3.30.565.10:FF:000037">
    <property type="entry name" value="Hybrid sensor histidine kinase/response regulator"/>
    <property type="match status" value="1"/>
</dbReference>
<dbReference type="InterPro" id="IPR036890">
    <property type="entry name" value="HATPase_C_sf"/>
</dbReference>
<dbReference type="Pfam" id="PF02518">
    <property type="entry name" value="HATPase_c"/>
    <property type="match status" value="1"/>
</dbReference>
<dbReference type="InterPro" id="IPR005467">
    <property type="entry name" value="His_kinase_dom"/>
</dbReference>
<dbReference type="SMART" id="SM00388">
    <property type="entry name" value="HisKA"/>
    <property type="match status" value="1"/>
</dbReference>
<dbReference type="GO" id="GO:0005524">
    <property type="term" value="F:ATP binding"/>
    <property type="evidence" value="ECO:0007669"/>
    <property type="project" value="UniProtKB-KW"/>
</dbReference>
<sequence length="422" mass="46786">MISPSCVIPTLEAERLAVVGRYEILDTPPDGAFDRITNLAARFFKVPISIVSIVDHDRIWFKSHLGLEVEQIGREPGLCASAILHEDVYVVKDARVDPRTLANPLVAGEFGLQFYAAAPLITNDGFRLGTLCVINYEPREITEVEKATLQELAAIVMDELELRLAAKKAIDAEVALRNEVIKSLQREKELNELKSQFVSMISHEFRNPLSSISLSAEILEIYADKLSHEKKQGHLRQVQNSVKKLLHLTNEILTIGKVEAGKLDFNPMPFDLKGFCQSLVAEMQINAGNKYNINFMSSGDRQDTCMDQNLLEHILTNLLSNATKYSPSGGMINFELSYRQQEVIFRIQDSGIGIAKEDQEQLFNNFYRAKNVGKIAGTGLGLAIVKNCVDLHGGKITLESDIGAGTTFIVTIPLQNSVADAK</sequence>
<dbReference type="SMART" id="SM00387">
    <property type="entry name" value="HATPase_c"/>
    <property type="match status" value="1"/>
</dbReference>
<proteinExistence type="predicted"/>
<dbReference type="Proteomes" id="UP000010472">
    <property type="component" value="Chromosome"/>
</dbReference>
<dbReference type="EMBL" id="CP003620">
    <property type="protein sequence ID" value="AFZ13524.1"/>
    <property type="molecule type" value="Genomic_DNA"/>
</dbReference>
<organism evidence="10 11">
    <name type="scientific">Crinalium epipsammum PCC 9333</name>
    <dbReference type="NCBI Taxonomy" id="1173022"/>
    <lineage>
        <taxon>Bacteria</taxon>
        <taxon>Bacillati</taxon>
        <taxon>Cyanobacteriota</taxon>
        <taxon>Cyanophyceae</taxon>
        <taxon>Gomontiellales</taxon>
        <taxon>Gomontiellaceae</taxon>
        <taxon>Crinalium</taxon>
    </lineage>
</organism>
<evidence type="ECO:0000256" key="3">
    <source>
        <dbReference type="ARBA" id="ARBA00022553"/>
    </source>
</evidence>
<dbReference type="GO" id="GO:0000155">
    <property type="term" value="F:phosphorelay sensor kinase activity"/>
    <property type="evidence" value="ECO:0007669"/>
    <property type="project" value="InterPro"/>
</dbReference>
<dbReference type="Pfam" id="PF01590">
    <property type="entry name" value="GAF"/>
    <property type="match status" value="1"/>
</dbReference>
<dbReference type="CDD" id="cd00075">
    <property type="entry name" value="HATPase"/>
    <property type="match status" value="1"/>
</dbReference>
<evidence type="ECO:0000313" key="11">
    <source>
        <dbReference type="Proteomes" id="UP000010472"/>
    </source>
</evidence>
<dbReference type="Gene3D" id="1.10.287.130">
    <property type="match status" value="1"/>
</dbReference>
<evidence type="ECO:0000256" key="6">
    <source>
        <dbReference type="ARBA" id="ARBA00022777"/>
    </source>
</evidence>
<dbReference type="PRINTS" id="PR00344">
    <property type="entry name" value="BCTRLSENSOR"/>
</dbReference>
<dbReference type="InterPro" id="IPR050736">
    <property type="entry name" value="Sensor_HK_Regulatory"/>
</dbReference>
<dbReference type="RefSeq" id="WP_015203638.1">
    <property type="nucleotide sequence ID" value="NC_019753.1"/>
</dbReference>
<protein>
    <recommendedName>
        <fullName evidence="2">histidine kinase</fullName>
        <ecNumber evidence="2">2.7.13.3</ecNumber>
    </recommendedName>
</protein>
<evidence type="ECO:0000256" key="5">
    <source>
        <dbReference type="ARBA" id="ARBA00022741"/>
    </source>
</evidence>
<keyword evidence="3" id="KW-0597">Phosphoprotein</keyword>
<dbReference type="InterPro" id="IPR003661">
    <property type="entry name" value="HisK_dim/P_dom"/>
</dbReference>
<keyword evidence="11" id="KW-1185">Reference proteome</keyword>
<evidence type="ECO:0000256" key="1">
    <source>
        <dbReference type="ARBA" id="ARBA00000085"/>
    </source>
</evidence>
<evidence type="ECO:0000313" key="10">
    <source>
        <dbReference type="EMBL" id="AFZ13524.1"/>
    </source>
</evidence>
<dbReference type="SUPFAM" id="SSF55781">
    <property type="entry name" value="GAF domain-like"/>
    <property type="match status" value="1"/>
</dbReference>
<name>K9W165_9CYAN</name>
<dbReference type="InterPro" id="IPR036097">
    <property type="entry name" value="HisK_dim/P_sf"/>
</dbReference>
<dbReference type="InterPro" id="IPR029016">
    <property type="entry name" value="GAF-like_dom_sf"/>
</dbReference>
<dbReference type="EC" id="2.7.13.3" evidence="2"/>
<dbReference type="eggNOG" id="COG2205">
    <property type="taxonomic scope" value="Bacteria"/>
</dbReference>
<dbReference type="AlphaFoldDB" id="K9W165"/>
<dbReference type="InterPro" id="IPR004358">
    <property type="entry name" value="Sig_transdc_His_kin-like_C"/>
</dbReference>
<keyword evidence="6 10" id="KW-0418">Kinase</keyword>
<dbReference type="InterPro" id="IPR003594">
    <property type="entry name" value="HATPase_dom"/>
</dbReference>
<evidence type="ECO:0000256" key="8">
    <source>
        <dbReference type="ARBA" id="ARBA00023012"/>
    </source>
</evidence>
<dbReference type="PROSITE" id="PS50109">
    <property type="entry name" value="HIS_KIN"/>
    <property type="match status" value="1"/>
</dbReference>
<keyword evidence="8" id="KW-0902">Two-component regulatory system</keyword>
<evidence type="ECO:0000256" key="4">
    <source>
        <dbReference type="ARBA" id="ARBA00022679"/>
    </source>
</evidence>
<evidence type="ECO:0000259" key="9">
    <source>
        <dbReference type="PROSITE" id="PS50109"/>
    </source>
</evidence>
<dbReference type="InterPro" id="IPR003018">
    <property type="entry name" value="GAF"/>
</dbReference>
<evidence type="ECO:0000256" key="7">
    <source>
        <dbReference type="ARBA" id="ARBA00022840"/>
    </source>
</evidence>
<dbReference type="Gene3D" id="3.30.450.40">
    <property type="match status" value="1"/>
</dbReference>
<accession>K9W165</accession>
<dbReference type="SUPFAM" id="SSF55874">
    <property type="entry name" value="ATPase domain of HSP90 chaperone/DNA topoisomerase II/histidine kinase"/>
    <property type="match status" value="1"/>
</dbReference>
<dbReference type="PANTHER" id="PTHR43711">
    <property type="entry name" value="TWO-COMPONENT HISTIDINE KINASE"/>
    <property type="match status" value="1"/>
</dbReference>
<reference evidence="10 11" key="1">
    <citation type="submission" date="2012-06" db="EMBL/GenBank/DDBJ databases">
        <title>Finished chromosome of genome of Crinalium epipsammum PCC 9333.</title>
        <authorList>
            <consortium name="US DOE Joint Genome Institute"/>
            <person name="Gugger M."/>
            <person name="Coursin T."/>
            <person name="Rippka R."/>
            <person name="Tandeau De Marsac N."/>
            <person name="Huntemann M."/>
            <person name="Wei C.-L."/>
            <person name="Han J."/>
            <person name="Detter J.C."/>
            <person name="Han C."/>
            <person name="Tapia R."/>
            <person name="Davenport K."/>
            <person name="Daligault H."/>
            <person name="Erkkila T."/>
            <person name="Gu W."/>
            <person name="Munk A.C.C."/>
            <person name="Teshima H."/>
            <person name="Xu Y."/>
            <person name="Chain P."/>
            <person name="Chen A."/>
            <person name="Krypides N."/>
            <person name="Mavromatis K."/>
            <person name="Markowitz V."/>
            <person name="Szeto E."/>
            <person name="Ivanova N."/>
            <person name="Mikhailova N."/>
            <person name="Ovchinnikova G."/>
            <person name="Pagani I."/>
            <person name="Pati A."/>
            <person name="Goodwin L."/>
            <person name="Peters L."/>
            <person name="Pitluck S."/>
            <person name="Woyke T."/>
            <person name="Kerfeld C."/>
        </authorList>
    </citation>
    <scope>NUCLEOTIDE SEQUENCE [LARGE SCALE GENOMIC DNA]</scope>
    <source>
        <strain evidence="10 11">PCC 9333</strain>
    </source>
</reference>
<keyword evidence="7" id="KW-0067">ATP-binding</keyword>
<dbReference type="PANTHER" id="PTHR43711:SF26">
    <property type="entry name" value="SENSOR HISTIDINE KINASE RCSC"/>
    <property type="match status" value="1"/>
</dbReference>
<feature type="domain" description="Histidine kinase" evidence="9">
    <location>
        <begin position="200"/>
        <end position="416"/>
    </location>
</feature>
<comment type="catalytic activity">
    <reaction evidence="1">
        <text>ATP + protein L-histidine = ADP + protein N-phospho-L-histidine.</text>
        <dbReference type="EC" id="2.7.13.3"/>
    </reaction>
</comment>
<evidence type="ECO:0000256" key="2">
    <source>
        <dbReference type="ARBA" id="ARBA00012438"/>
    </source>
</evidence>
<keyword evidence="5" id="KW-0547">Nucleotide-binding</keyword>
<dbReference type="SUPFAM" id="SSF47384">
    <property type="entry name" value="Homodimeric domain of signal transducing histidine kinase"/>
    <property type="match status" value="1"/>
</dbReference>
<gene>
    <name evidence="10" type="ORF">Cri9333_2667</name>
</gene>
<dbReference type="SMART" id="SM00065">
    <property type="entry name" value="GAF"/>
    <property type="match status" value="1"/>
</dbReference>
<dbReference type="CDD" id="cd00082">
    <property type="entry name" value="HisKA"/>
    <property type="match status" value="1"/>
</dbReference>
<dbReference type="KEGG" id="cep:Cri9333_2667"/>